<name>A0A0J9C0P6_9FIRM</name>
<evidence type="ECO:0000313" key="6">
    <source>
        <dbReference type="EMBL" id="KMW17946.1"/>
    </source>
</evidence>
<evidence type="ECO:0000256" key="4">
    <source>
        <dbReference type="ARBA" id="ARBA00023163"/>
    </source>
</evidence>
<comment type="similarity">
    <text evidence="1">Belongs to the LysR transcriptional regulatory family.</text>
</comment>
<dbReference type="OrthoDB" id="107670at2"/>
<gene>
    <name evidence="6" type="ORF">HMPREF9470_03427</name>
</gene>
<evidence type="ECO:0000256" key="1">
    <source>
        <dbReference type="ARBA" id="ARBA00009437"/>
    </source>
</evidence>
<dbReference type="PANTHER" id="PTHR30126">
    <property type="entry name" value="HTH-TYPE TRANSCRIPTIONAL REGULATOR"/>
    <property type="match status" value="1"/>
</dbReference>
<dbReference type="PRINTS" id="PR00039">
    <property type="entry name" value="HTHLYSR"/>
</dbReference>
<evidence type="ECO:0000256" key="3">
    <source>
        <dbReference type="ARBA" id="ARBA00023125"/>
    </source>
</evidence>
<dbReference type="InterPro" id="IPR036388">
    <property type="entry name" value="WH-like_DNA-bd_sf"/>
</dbReference>
<proteinExistence type="inferred from homology"/>
<reference evidence="6 7" key="1">
    <citation type="submission" date="2011-04" db="EMBL/GenBank/DDBJ databases">
        <title>The Genome Sequence of Clostridium citroniae WAL-19142.</title>
        <authorList>
            <consortium name="The Broad Institute Genome Sequencing Platform"/>
            <person name="Earl A."/>
            <person name="Ward D."/>
            <person name="Feldgarden M."/>
            <person name="Gevers D."/>
            <person name="Warren Y.A."/>
            <person name="Tyrrell K.L."/>
            <person name="Citron D.M."/>
            <person name="Goldstein E.J."/>
            <person name="Daigneault M."/>
            <person name="Allen-Vercoe E."/>
            <person name="Young S.K."/>
            <person name="Zeng Q."/>
            <person name="Gargeya S."/>
            <person name="Fitzgerald M."/>
            <person name="Haas B."/>
            <person name="Abouelleil A."/>
            <person name="Alvarado L."/>
            <person name="Arachchi H.M."/>
            <person name="Berlin A."/>
            <person name="Brown A."/>
            <person name="Chapman S.B."/>
            <person name="Chen Z."/>
            <person name="Dunbar C."/>
            <person name="Freedman E."/>
            <person name="Gearin G."/>
            <person name="Gellesch M."/>
            <person name="Goldberg J."/>
            <person name="Griggs A."/>
            <person name="Gujja S."/>
            <person name="Heilman E.R."/>
            <person name="Heiman D."/>
            <person name="Howarth C."/>
            <person name="Larson L."/>
            <person name="Lui A."/>
            <person name="MacDonald P.J."/>
            <person name="Mehta T."/>
            <person name="Montmayeur A."/>
            <person name="Murphy C."/>
            <person name="Neiman D."/>
            <person name="Pearson M."/>
            <person name="Priest M."/>
            <person name="Roberts A."/>
            <person name="Saif S."/>
            <person name="Shea T."/>
            <person name="Shenoy N."/>
            <person name="Sisk P."/>
            <person name="Stolte C."/>
            <person name="Sykes S."/>
            <person name="White J."/>
            <person name="Yandava C."/>
            <person name="Wortman J."/>
            <person name="Nusbaum C."/>
            <person name="Birren B."/>
        </authorList>
    </citation>
    <scope>NUCLEOTIDE SEQUENCE [LARGE SCALE GENOMIC DNA]</scope>
    <source>
        <strain evidence="6 7">WAL-19142</strain>
    </source>
</reference>
<dbReference type="GO" id="GO:0003700">
    <property type="term" value="F:DNA-binding transcription factor activity"/>
    <property type="evidence" value="ECO:0007669"/>
    <property type="project" value="InterPro"/>
</dbReference>
<dbReference type="SUPFAM" id="SSF53850">
    <property type="entry name" value="Periplasmic binding protein-like II"/>
    <property type="match status" value="1"/>
</dbReference>
<dbReference type="CDD" id="cd05466">
    <property type="entry name" value="PBP2_LTTR_substrate"/>
    <property type="match status" value="1"/>
</dbReference>
<evidence type="ECO:0000313" key="7">
    <source>
        <dbReference type="Proteomes" id="UP000037392"/>
    </source>
</evidence>
<keyword evidence="2" id="KW-0805">Transcription regulation</keyword>
<dbReference type="AlphaFoldDB" id="A0A0J9C0P6"/>
<dbReference type="RefSeq" id="WP_007859299.1">
    <property type="nucleotide sequence ID" value="NZ_KQ235879.1"/>
</dbReference>
<keyword evidence="3" id="KW-0238">DNA-binding</keyword>
<dbReference type="GeneID" id="93165556"/>
<sequence length="288" mass="32846">MDERDFELLDILEKTKNITHAADLLYVTQSSLSKRITAIENELGVTLLIRSRQGIHFTPEGEEVLKYTTQAARQLTLMREALNISRSYVCGTLNAGISINYALYQLPDVLARYRKQYPHVNTHVITDQSRNIYMQIAQGLIDVAIIRGEYPWKEHKVLLDRENICAICSAKDKGKHLGEIPYIGRKTDMVFERETAQWMREHNIQPQQHGIFVDNITTCVEMVTRGLGWAIVPEICLNGFSGDIRPLTFANGEPFVRSTYIMYTDTALSLPQAEAFINIVRNQENKGV</sequence>
<dbReference type="PROSITE" id="PS50931">
    <property type="entry name" value="HTH_LYSR"/>
    <property type="match status" value="1"/>
</dbReference>
<accession>A0A0J9C0P6</accession>
<dbReference type="SUPFAM" id="SSF46785">
    <property type="entry name" value="Winged helix' DNA-binding domain"/>
    <property type="match status" value="1"/>
</dbReference>
<dbReference type="Proteomes" id="UP000037392">
    <property type="component" value="Unassembled WGS sequence"/>
</dbReference>
<dbReference type="GO" id="GO:0000976">
    <property type="term" value="F:transcription cis-regulatory region binding"/>
    <property type="evidence" value="ECO:0007669"/>
    <property type="project" value="TreeGrafter"/>
</dbReference>
<organism evidence="6 7">
    <name type="scientific">[Clostridium] citroniae WAL-19142</name>
    <dbReference type="NCBI Taxonomy" id="742734"/>
    <lineage>
        <taxon>Bacteria</taxon>
        <taxon>Bacillati</taxon>
        <taxon>Bacillota</taxon>
        <taxon>Clostridia</taxon>
        <taxon>Lachnospirales</taxon>
        <taxon>Lachnospiraceae</taxon>
        <taxon>Enterocloster</taxon>
    </lineage>
</organism>
<feature type="domain" description="HTH lysR-type" evidence="5">
    <location>
        <begin position="1"/>
        <end position="58"/>
    </location>
</feature>
<dbReference type="PANTHER" id="PTHR30126:SF78">
    <property type="entry name" value="HTH LYSR-TYPE DOMAIN-CONTAINING PROTEIN"/>
    <property type="match status" value="1"/>
</dbReference>
<dbReference type="Pfam" id="PF03466">
    <property type="entry name" value="LysR_substrate"/>
    <property type="match status" value="1"/>
</dbReference>
<comment type="caution">
    <text evidence="6">The sequence shown here is derived from an EMBL/GenBank/DDBJ whole genome shotgun (WGS) entry which is preliminary data.</text>
</comment>
<dbReference type="EMBL" id="ADLK01000025">
    <property type="protein sequence ID" value="KMW17946.1"/>
    <property type="molecule type" value="Genomic_DNA"/>
</dbReference>
<dbReference type="InterPro" id="IPR005119">
    <property type="entry name" value="LysR_subst-bd"/>
</dbReference>
<evidence type="ECO:0000256" key="2">
    <source>
        <dbReference type="ARBA" id="ARBA00023015"/>
    </source>
</evidence>
<dbReference type="Gene3D" id="3.40.190.290">
    <property type="match status" value="1"/>
</dbReference>
<evidence type="ECO:0000259" key="5">
    <source>
        <dbReference type="PROSITE" id="PS50931"/>
    </source>
</evidence>
<keyword evidence="4" id="KW-0804">Transcription</keyword>
<protein>
    <recommendedName>
        <fullName evidence="5">HTH lysR-type domain-containing protein</fullName>
    </recommendedName>
</protein>
<dbReference type="Pfam" id="PF00126">
    <property type="entry name" value="HTH_1"/>
    <property type="match status" value="1"/>
</dbReference>
<dbReference type="InterPro" id="IPR036390">
    <property type="entry name" value="WH_DNA-bd_sf"/>
</dbReference>
<dbReference type="PATRIC" id="fig|742734.4.peg.3675"/>
<dbReference type="InterPro" id="IPR000847">
    <property type="entry name" value="LysR_HTH_N"/>
</dbReference>
<dbReference type="Gene3D" id="1.10.10.10">
    <property type="entry name" value="Winged helix-like DNA-binding domain superfamily/Winged helix DNA-binding domain"/>
    <property type="match status" value="1"/>
</dbReference>